<dbReference type="AlphaFoldDB" id="A0A427AFX7"/>
<protein>
    <submittedName>
        <fullName evidence="2">Uncharacterized protein</fullName>
    </submittedName>
</protein>
<keyword evidence="1" id="KW-1133">Transmembrane helix</keyword>
<reference evidence="2 3" key="1">
    <citation type="journal article" date="2014" name="Agronomy (Basel)">
        <title>A Draft Genome Sequence for Ensete ventricosum, the Drought-Tolerant Tree Against Hunger.</title>
        <authorList>
            <person name="Harrison J."/>
            <person name="Moore K.A."/>
            <person name="Paszkiewicz K."/>
            <person name="Jones T."/>
            <person name="Grant M."/>
            <person name="Ambacheew D."/>
            <person name="Muzemil S."/>
            <person name="Studholme D.J."/>
        </authorList>
    </citation>
    <scope>NUCLEOTIDE SEQUENCE [LARGE SCALE GENOMIC DNA]</scope>
</reference>
<organism evidence="2 3">
    <name type="scientific">Ensete ventricosum</name>
    <name type="common">Abyssinian banana</name>
    <name type="synonym">Musa ensete</name>
    <dbReference type="NCBI Taxonomy" id="4639"/>
    <lineage>
        <taxon>Eukaryota</taxon>
        <taxon>Viridiplantae</taxon>
        <taxon>Streptophyta</taxon>
        <taxon>Embryophyta</taxon>
        <taxon>Tracheophyta</taxon>
        <taxon>Spermatophyta</taxon>
        <taxon>Magnoliopsida</taxon>
        <taxon>Liliopsida</taxon>
        <taxon>Zingiberales</taxon>
        <taxon>Musaceae</taxon>
        <taxon>Ensete</taxon>
    </lineage>
</organism>
<name>A0A427AFX7_ENSVE</name>
<feature type="transmembrane region" description="Helical" evidence="1">
    <location>
        <begin position="21"/>
        <end position="49"/>
    </location>
</feature>
<dbReference type="Proteomes" id="UP000287651">
    <property type="component" value="Unassembled WGS sequence"/>
</dbReference>
<keyword evidence="1" id="KW-0472">Membrane</keyword>
<sequence length="98" mass="11581">MRSTVAYATSDRWMRAERVRVFFLVNGCFYASEFDKFYVSIIFLFIVYMNKFELTLLELLNMLREVESTIKKEKPVLYNGETKKKMNASKTLKKGKGK</sequence>
<evidence type="ECO:0000256" key="1">
    <source>
        <dbReference type="SAM" id="Phobius"/>
    </source>
</evidence>
<gene>
    <name evidence="2" type="ORF">B296_00016532</name>
</gene>
<evidence type="ECO:0000313" key="3">
    <source>
        <dbReference type="Proteomes" id="UP000287651"/>
    </source>
</evidence>
<keyword evidence="1" id="KW-0812">Transmembrane</keyword>
<comment type="caution">
    <text evidence="2">The sequence shown here is derived from an EMBL/GenBank/DDBJ whole genome shotgun (WGS) entry which is preliminary data.</text>
</comment>
<dbReference type="EMBL" id="AMZH03002568">
    <property type="protein sequence ID" value="RRT75149.1"/>
    <property type="molecule type" value="Genomic_DNA"/>
</dbReference>
<proteinExistence type="predicted"/>
<evidence type="ECO:0000313" key="2">
    <source>
        <dbReference type="EMBL" id="RRT75149.1"/>
    </source>
</evidence>
<accession>A0A427AFX7</accession>